<dbReference type="EMBL" id="KN837147">
    <property type="protein sequence ID" value="KIJ40037.1"/>
    <property type="molecule type" value="Genomic_DNA"/>
</dbReference>
<feature type="transmembrane region" description="Helical" evidence="1">
    <location>
        <begin position="83"/>
        <end position="104"/>
    </location>
</feature>
<evidence type="ECO:0000313" key="2">
    <source>
        <dbReference type="EMBL" id="KIJ40037.1"/>
    </source>
</evidence>
<keyword evidence="3" id="KW-1185">Reference proteome</keyword>
<proteinExistence type="predicted"/>
<gene>
    <name evidence="2" type="ORF">M422DRAFT_257105</name>
</gene>
<organism evidence="2 3">
    <name type="scientific">Sphaerobolus stellatus (strain SS14)</name>
    <dbReference type="NCBI Taxonomy" id="990650"/>
    <lineage>
        <taxon>Eukaryota</taxon>
        <taxon>Fungi</taxon>
        <taxon>Dikarya</taxon>
        <taxon>Basidiomycota</taxon>
        <taxon>Agaricomycotina</taxon>
        <taxon>Agaricomycetes</taxon>
        <taxon>Phallomycetidae</taxon>
        <taxon>Geastrales</taxon>
        <taxon>Sphaerobolaceae</taxon>
        <taxon>Sphaerobolus</taxon>
    </lineage>
</organism>
<sequence>MSRVIVDLKLPSFDFNLDSTSMSSAAACRCFFELKLQFFDTSRYFGTFFPSLSLQTSSVSRHLNLTAVSNDLFLPYALFSHPLSLLLCFEALRFLLLLCFYLLFCSGLSWMSCEDFYLRSQWTPVETSRILQSLYYKARFVHPPELKTFGMTLTSTPKEVVTTNWVTATGIVSNTETGSVPMPAPQGVLEVTLWFFNALSFP</sequence>
<evidence type="ECO:0000313" key="3">
    <source>
        <dbReference type="Proteomes" id="UP000054279"/>
    </source>
</evidence>
<protein>
    <submittedName>
        <fullName evidence="2">Uncharacterized protein</fullName>
    </submittedName>
</protein>
<dbReference type="Proteomes" id="UP000054279">
    <property type="component" value="Unassembled WGS sequence"/>
</dbReference>
<keyword evidence="1" id="KW-1133">Transmembrane helix</keyword>
<keyword evidence="1" id="KW-0472">Membrane</keyword>
<dbReference type="HOGENOM" id="CLU_1355428_0_0_1"/>
<evidence type="ECO:0000256" key="1">
    <source>
        <dbReference type="SAM" id="Phobius"/>
    </source>
</evidence>
<name>A0A0C9VF59_SPHS4</name>
<dbReference type="AlphaFoldDB" id="A0A0C9VF59"/>
<reference evidence="2 3" key="1">
    <citation type="submission" date="2014-06" db="EMBL/GenBank/DDBJ databases">
        <title>Evolutionary Origins and Diversification of the Mycorrhizal Mutualists.</title>
        <authorList>
            <consortium name="DOE Joint Genome Institute"/>
            <consortium name="Mycorrhizal Genomics Consortium"/>
            <person name="Kohler A."/>
            <person name="Kuo A."/>
            <person name="Nagy L.G."/>
            <person name="Floudas D."/>
            <person name="Copeland A."/>
            <person name="Barry K.W."/>
            <person name="Cichocki N."/>
            <person name="Veneault-Fourrey C."/>
            <person name="LaButti K."/>
            <person name="Lindquist E.A."/>
            <person name="Lipzen A."/>
            <person name="Lundell T."/>
            <person name="Morin E."/>
            <person name="Murat C."/>
            <person name="Riley R."/>
            <person name="Ohm R."/>
            <person name="Sun H."/>
            <person name="Tunlid A."/>
            <person name="Henrissat B."/>
            <person name="Grigoriev I.V."/>
            <person name="Hibbett D.S."/>
            <person name="Martin F."/>
        </authorList>
    </citation>
    <scope>NUCLEOTIDE SEQUENCE [LARGE SCALE GENOMIC DNA]</scope>
    <source>
        <strain evidence="2 3">SS14</strain>
    </source>
</reference>
<keyword evidence="1" id="KW-0812">Transmembrane</keyword>
<accession>A0A0C9VF59</accession>